<organism evidence="1 2">
    <name type="scientific">Gordonia insulae</name>
    <dbReference type="NCBI Taxonomy" id="2420509"/>
    <lineage>
        <taxon>Bacteria</taxon>
        <taxon>Bacillati</taxon>
        <taxon>Actinomycetota</taxon>
        <taxon>Actinomycetes</taxon>
        <taxon>Mycobacteriales</taxon>
        <taxon>Gordoniaceae</taxon>
        <taxon>Gordonia</taxon>
    </lineage>
</organism>
<keyword evidence="2" id="KW-1185">Reference proteome</keyword>
<dbReference type="EMBL" id="CP033972">
    <property type="protein sequence ID" value="AZG46672.1"/>
    <property type="molecule type" value="Genomic_DNA"/>
</dbReference>
<reference evidence="1 2" key="1">
    <citation type="submission" date="2018-11" db="EMBL/GenBank/DDBJ databases">
        <title>Gordonia insulae sp. nov., isolated from an island soil.</title>
        <authorList>
            <person name="Kim Y.S."/>
            <person name="Kim S.B."/>
        </authorList>
    </citation>
    <scope>NUCLEOTIDE SEQUENCE [LARGE SCALE GENOMIC DNA]</scope>
    <source>
        <strain evidence="1 2">MMS17-SY073</strain>
    </source>
</reference>
<name>A0A3G8JQ71_9ACTN</name>
<proteinExistence type="predicted"/>
<dbReference type="Gene3D" id="3.30.530.20">
    <property type="match status" value="1"/>
</dbReference>
<dbReference type="InterPro" id="IPR019587">
    <property type="entry name" value="Polyketide_cyclase/dehydratase"/>
</dbReference>
<gene>
    <name evidence="1" type="ORF">D7316_03273</name>
</gene>
<accession>A0A3G8JQ71</accession>
<evidence type="ECO:0008006" key="3">
    <source>
        <dbReference type="Google" id="ProtNLM"/>
    </source>
</evidence>
<dbReference type="Pfam" id="PF10604">
    <property type="entry name" value="Polyketide_cyc2"/>
    <property type="match status" value="1"/>
</dbReference>
<dbReference type="OrthoDB" id="6624781at2"/>
<dbReference type="KEGG" id="gom:D7316_03273"/>
<evidence type="ECO:0000313" key="2">
    <source>
        <dbReference type="Proteomes" id="UP000271469"/>
    </source>
</evidence>
<dbReference type="AlphaFoldDB" id="A0A3G8JQ71"/>
<dbReference type="InterPro" id="IPR023393">
    <property type="entry name" value="START-like_dom_sf"/>
</dbReference>
<protein>
    <recommendedName>
        <fullName evidence="3">Dimethyladenosine transferase</fullName>
    </recommendedName>
</protein>
<evidence type="ECO:0000313" key="1">
    <source>
        <dbReference type="EMBL" id="AZG46672.1"/>
    </source>
</evidence>
<dbReference type="Proteomes" id="UP000271469">
    <property type="component" value="Chromosome"/>
</dbReference>
<dbReference type="RefSeq" id="WP_124709150.1">
    <property type="nucleotide sequence ID" value="NZ_CP033972.1"/>
</dbReference>
<sequence>MAEATVTRIESGAHKVSRRVVVNAPAAEIFSLIANPHRHPEIDGSGTVRDTPVKGPDALSLGARFSVGMKQYGVPYKITSTVTDFQDGRVVEWQHPMGHRWRWELNETSPTATEVTETFDYSTIKVPKIIEILGYDKKNGEGIEGTLRALAARFA</sequence>
<dbReference type="SUPFAM" id="SSF55961">
    <property type="entry name" value="Bet v1-like"/>
    <property type="match status" value="1"/>
</dbReference>